<organism evidence="1 2">
    <name type="scientific">Aristophania vespae</name>
    <dbReference type="NCBI Taxonomy" id="2697033"/>
    <lineage>
        <taxon>Bacteria</taxon>
        <taxon>Pseudomonadati</taxon>
        <taxon>Pseudomonadota</taxon>
        <taxon>Alphaproteobacteria</taxon>
        <taxon>Acetobacterales</taxon>
        <taxon>Acetobacteraceae</taxon>
        <taxon>Aristophania</taxon>
    </lineage>
</organism>
<dbReference type="RefSeq" id="WP_160618860.1">
    <property type="nucleotide sequence ID" value="NZ_CP047652.1"/>
</dbReference>
<sequence>MKIIHLNERFDYFRLTFEERMALWCLRHLFYTPNMTVKSQSSMVSFLGPEALELIKLSKNITIDSFNDPSCCYCNDLEINFITILRHIQLANNQFLVRSYENVILENLSAILALKGLWLQNKKEIYSGQNIVFKMDVSEQSANTMLYAAE</sequence>
<accession>A0A6P1NAV0</accession>
<dbReference type="EMBL" id="CP047652">
    <property type="protein sequence ID" value="QHI95785.1"/>
    <property type="molecule type" value="Genomic_DNA"/>
</dbReference>
<proteinExistence type="predicted"/>
<protein>
    <submittedName>
        <fullName evidence="1">Uncharacterized protein</fullName>
    </submittedName>
</protein>
<gene>
    <name evidence="1" type="ORF">GT348_05535</name>
</gene>
<dbReference type="Proteomes" id="UP000463975">
    <property type="component" value="Chromosome"/>
</dbReference>
<name>A0A6P1NAV0_9PROT</name>
<keyword evidence="2" id="KW-1185">Reference proteome</keyword>
<evidence type="ECO:0000313" key="2">
    <source>
        <dbReference type="Proteomes" id="UP000463975"/>
    </source>
</evidence>
<evidence type="ECO:0000313" key="1">
    <source>
        <dbReference type="EMBL" id="QHI95785.1"/>
    </source>
</evidence>
<dbReference type="KEGG" id="bomb:GT348_05535"/>
<reference evidence="1 2" key="1">
    <citation type="submission" date="2020-01" db="EMBL/GenBank/DDBJ databases">
        <title>Genome sequencing of strain KACC 21507.</title>
        <authorList>
            <person name="Heo J."/>
            <person name="Kim S.-J."/>
            <person name="Kim J.-S."/>
            <person name="Hong S.-B."/>
            <person name="Kwon S.-W."/>
        </authorList>
    </citation>
    <scope>NUCLEOTIDE SEQUENCE [LARGE SCALE GENOMIC DNA]</scope>
    <source>
        <strain evidence="1 2">KACC 21507</strain>
    </source>
</reference>
<dbReference type="AlphaFoldDB" id="A0A6P1NAV0"/>